<dbReference type="SFLD" id="SFLDG01017">
    <property type="entry name" value="Polyprenyl_Transferase_Like"/>
    <property type="match status" value="1"/>
</dbReference>
<dbReference type="RefSeq" id="WP_330197889.1">
    <property type="nucleotide sequence ID" value="NZ_JAZDRP010000002.1"/>
</dbReference>
<evidence type="ECO:0000256" key="4">
    <source>
        <dbReference type="ARBA" id="ARBA00022723"/>
    </source>
</evidence>
<dbReference type="EMBL" id="JAZDRP010000002">
    <property type="protein sequence ID" value="MEE2525224.1"/>
    <property type="molecule type" value="Genomic_DNA"/>
</dbReference>
<reference evidence="8 9" key="1">
    <citation type="submission" date="2024-01" db="EMBL/GenBank/DDBJ databases">
        <title>Hyphobacterium bacterium isolated from marine sediment.</title>
        <authorList>
            <person name="Zhao S."/>
        </authorList>
    </citation>
    <scope>NUCLEOTIDE SEQUENCE [LARGE SCALE GENOMIC DNA]</scope>
    <source>
        <strain evidence="9">HN65</strain>
    </source>
</reference>
<organism evidence="8 9">
    <name type="scientific">Hyphobacterium lacteum</name>
    <dbReference type="NCBI Taxonomy" id="3116575"/>
    <lineage>
        <taxon>Bacteria</taxon>
        <taxon>Pseudomonadati</taxon>
        <taxon>Pseudomonadota</taxon>
        <taxon>Alphaproteobacteria</taxon>
        <taxon>Maricaulales</taxon>
        <taxon>Maricaulaceae</taxon>
        <taxon>Hyphobacterium</taxon>
    </lineage>
</organism>
<dbReference type="Gene3D" id="1.10.600.10">
    <property type="entry name" value="Farnesyl Diphosphate Synthase"/>
    <property type="match status" value="1"/>
</dbReference>
<dbReference type="PROSITE" id="PS00444">
    <property type="entry name" value="POLYPRENYL_SYNTHASE_2"/>
    <property type="match status" value="1"/>
</dbReference>
<evidence type="ECO:0000256" key="2">
    <source>
        <dbReference type="ARBA" id="ARBA00006706"/>
    </source>
</evidence>
<dbReference type="NCBIfam" id="NF045485">
    <property type="entry name" value="FPPsyn"/>
    <property type="match status" value="1"/>
</dbReference>
<dbReference type="EC" id="2.5.1.10" evidence="8"/>
<evidence type="ECO:0000256" key="3">
    <source>
        <dbReference type="ARBA" id="ARBA00022679"/>
    </source>
</evidence>
<dbReference type="PANTHER" id="PTHR43281">
    <property type="entry name" value="FARNESYL DIPHOSPHATE SYNTHASE"/>
    <property type="match status" value="1"/>
</dbReference>
<protein>
    <submittedName>
        <fullName evidence="8">Farnesyl diphosphate synthase</fullName>
        <ecNumber evidence="8">2.5.1.10</ecNumber>
    </submittedName>
</protein>
<keyword evidence="5" id="KW-0460">Magnesium</keyword>
<evidence type="ECO:0000313" key="9">
    <source>
        <dbReference type="Proteomes" id="UP001354971"/>
    </source>
</evidence>
<evidence type="ECO:0000256" key="7">
    <source>
        <dbReference type="RuleBase" id="RU004466"/>
    </source>
</evidence>
<accession>A0ABU7LPF3</accession>
<proteinExistence type="inferred from homology"/>
<dbReference type="PANTHER" id="PTHR43281:SF1">
    <property type="entry name" value="FARNESYL DIPHOSPHATE SYNTHASE"/>
    <property type="match status" value="1"/>
</dbReference>
<keyword evidence="9" id="KW-1185">Reference proteome</keyword>
<dbReference type="GO" id="GO:0004337">
    <property type="term" value="F:(2E,6E)-farnesyl diphosphate synthase activity"/>
    <property type="evidence" value="ECO:0007669"/>
    <property type="project" value="UniProtKB-EC"/>
</dbReference>
<dbReference type="CDD" id="cd00685">
    <property type="entry name" value="Trans_IPPS_HT"/>
    <property type="match status" value="1"/>
</dbReference>
<dbReference type="Pfam" id="PF00348">
    <property type="entry name" value="polyprenyl_synt"/>
    <property type="match status" value="1"/>
</dbReference>
<keyword evidence="6" id="KW-0414">Isoprene biosynthesis</keyword>
<dbReference type="SUPFAM" id="SSF48576">
    <property type="entry name" value="Terpenoid synthases"/>
    <property type="match status" value="1"/>
</dbReference>
<evidence type="ECO:0000256" key="1">
    <source>
        <dbReference type="ARBA" id="ARBA00001946"/>
    </source>
</evidence>
<dbReference type="Proteomes" id="UP001354971">
    <property type="component" value="Unassembled WGS sequence"/>
</dbReference>
<dbReference type="SFLD" id="SFLDS00005">
    <property type="entry name" value="Isoprenoid_Synthase_Type_I"/>
    <property type="match status" value="1"/>
</dbReference>
<sequence>MDDFRALLAETADRVTVAMDALLPRANGPEARVISAMRYAALGPGKRLRPFIAIEAGRMIGADETGLLRVATAIECIHAYSLVHDDLPCMDDDDVRRGRPTVHKEYDEATAVLAGDALQTFAFELLADPDTDANPNRRLELITKLAQASGAKGMVGGQMIDMSADRIDADINIITRMQRMKTGALIAFAAEAGAILSGATKDDRRALEGYAHDVGLAFQIRDDLLDAEGSLDETGKAVGKDENQGKATFVTILGLEGARDRARRLAAQAKDHLEPFGESAKLLRRAADYVLERRS</sequence>
<keyword evidence="3 7" id="KW-0808">Transferase</keyword>
<dbReference type="InterPro" id="IPR000092">
    <property type="entry name" value="Polyprenyl_synt"/>
</dbReference>
<dbReference type="PROSITE" id="PS00723">
    <property type="entry name" value="POLYPRENYL_SYNTHASE_1"/>
    <property type="match status" value="1"/>
</dbReference>
<comment type="caution">
    <text evidence="8">The sequence shown here is derived from an EMBL/GenBank/DDBJ whole genome shotgun (WGS) entry which is preliminary data.</text>
</comment>
<comment type="similarity">
    <text evidence="2 7">Belongs to the FPP/GGPP synthase family.</text>
</comment>
<dbReference type="InterPro" id="IPR053378">
    <property type="entry name" value="Prenyl_diphosphate_synthase"/>
</dbReference>
<dbReference type="InterPro" id="IPR033749">
    <property type="entry name" value="Polyprenyl_synt_CS"/>
</dbReference>
<evidence type="ECO:0000313" key="8">
    <source>
        <dbReference type="EMBL" id="MEE2525224.1"/>
    </source>
</evidence>
<comment type="cofactor">
    <cofactor evidence="1">
        <name>Mg(2+)</name>
        <dbReference type="ChEBI" id="CHEBI:18420"/>
    </cofactor>
</comment>
<keyword evidence="4" id="KW-0479">Metal-binding</keyword>
<dbReference type="InterPro" id="IPR008949">
    <property type="entry name" value="Isoprenoid_synthase_dom_sf"/>
</dbReference>
<gene>
    <name evidence="8" type="ORF">V0U79_02525</name>
</gene>
<name>A0ABU7LPF3_9PROT</name>
<evidence type="ECO:0000256" key="6">
    <source>
        <dbReference type="ARBA" id="ARBA00023229"/>
    </source>
</evidence>
<evidence type="ECO:0000256" key="5">
    <source>
        <dbReference type="ARBA" id="ARBA00022842"/>
    </source>
</evidence>